<feature type="region of interest" description="Disordered" evidence="1">
    <location>
        <begin position="1"/>
        <end position="20"/>
    </location>
</feature>
<feature type="compositionally biased region" description="Low complexity" evidence="1">
    <location>
        <begin position="66"/>
        <end position="80"/>
    </location>
</feature>
<dbReference type="RefSeq" id="WP_369183491.1">
    <property type="nucleotide sequence ID" value="NZ_CP163445.1"/>
</dbReference>
<evidence type="ECO:0000256" key="1">
    <source>
        <dbReference type="SAM" id="MobiDB-lite"/>
    </source>
</evidence>
<dbReference type="InterPro" id="IPR035172">
    <property type="entry name" value="DUF5302"/>
</dbReference>
<feature type="region of interest" description="Disordered" evidence="1">
    <location>
        <begin position="61"/>
        <end position="101"/>
    </location>
</feature>
<dbReference type="AlphaFoldDB" id="A0AB39TKZ5"/>
<name>A0AB39TKZ5_9ACTN</name>
<sequence>MTASRTSVAPLSAFHPLFRPLTTSEVPMTGNIQQSAKLTAAPAAAPAAPQDDLRRRFQDALGLKSGGAARQAREAQQAGRSKVGDLHGPAARKRSFRRKTG</sequence>
<gene>
    <name evidence="2" type="ORF">AB2U05_15550</name>
</gene>
<accession>A0AB39TKZ5</accession>
<dbReference type="EMBL" id="CP163445">
    <property type="protein sequence ID" value="XDQ79769.1"/>
    <property type="molecule type" value="Genomic_DNA"/>
</dbReference>
<proteinExistence type="predicted"/>
<dbReference type="Pfam" id="PF17227">
    <property type="entry name" value="DUF5302"/>
    <property type="match status" value="1"/>
</dbReference>
<reference evidence="2" key="1">
    <citation type="submission" date="2024-07" db="EMBL/GenBank/DDBJ databases">
        <authorList>
            <person name="Yu S.T."/>
        </authorList>
    </citation>
    <scope>NUCLEOTIDE SEQUENCE</scope>
    <source>
        <strain evidence="2">Y1</strain>
    </source>
</reference>
<protein>
    <submittedName>
        <fullName evidence="2">DUF5302 domain-containing protein</fullName>
    </submittedName>
</protein>
<feature type="compositionally biased region" description="Basic residues" evidence="1">
    <location>
        <begin position="90"/>
        <end position="101"/>
    </location>
</feature>
<organism evidence="2">
    <name type="scientific">Streptomyces sp. Y1</name>
    <dbReference type="NCBI Taxonomy" id="3238634"/>
    <lineage>
        <taxon>Bacteria</taxon>
        <taxon>Bacillati</taxon>
        <taxon>Actinomycetota</taxon>
        <taxon>Actinomycetes</taxon>
        <taxon>Kitasatosporales</taxon>
        <taxon>Streptomycetaceae</taxon>
        <taxon>Streptomyces</taxon>
    </lineage>
</organism>
<evidence type="ECO:0000313" key="2">
    <source>
        <dbReference type="EMBL" id="XDQ79769.1"/>
    </source>
</evidence>